<evidence type="ECO:0000313" key="2">
    <source>
        <dbReference type="EMBL" id="PRX22537.1"/>
    </source>
</evidence>
<sequence>MRGTTSATAGRRIVQLLLMIGLFAGAYLALSMFDHAARADEGNPAAIPKPSVGTGEIAAVPRAAKASTTGRRSIPVPAETPAVRKPVRIGNPAVRKPPVRIEKAAIRKAVPVRVAKPEIRTAAPLKIVKPRVALPVVETRAVRPRVVLREATTAVETLAVRSREALRETTAAVRHAAGRTAPAMVATLPVTASGVPAGGSDLAVLPARASVVVGAAQASPPAAPVGSPVVKPRAAPAGSPVVKPQATPGGSPAVKRPAAVDAAVEPRANEDGPGPASPPPSDGQCAAAGPSQSSGGASPMSAGPSSWWPGLSAATVPPSTNVHVTGRSVRYCGPPS</sequence>
<feature type="compositionally biased region" description="Low complexity" evidence="1">
    <location>
        <begin position="282"/>
        <end position="310"/>
    </location>
</feature>
<dbReference type="AlphaFoldDB" id="A0A2T0KH20"/>
<name>A0A2T0KH20_9ACTN</name>
<feature type="region of interest" description="Disordered" evidence="1">
    <location>
        <begin position="218"/>
        <end position="336"/>
    </location>
</feature>
<evidence type="ECO:0000256" key="1">
    <source>
        <dbReference type="SAM" id="MobiDB-lite"/>
    </source>
</evidence>
<comment type="caution">
    <text evidence="2">The sequence shown here is derived from an EMBL/GenBank/DDBJ whole genome shotgun (WGS) entry which is preliminary data.</text>
</comment>
<organism evidence="2 3">
    <name type="scientific">Actinoplanes italicus</name>
    <dbReference type="NCBI Taxonomy" id="113567"/>
    <lineage>
        <taxon>Bacteria</taxon>
        <taxon>Bacillati</taxon>
        <taxon>Actinomycetota</taxon>
        <taxon>Actinomycetes</taxon>
        <taxon>Micromonosporales</taxon>
        <taxon>Micromonosporaceae</taxon>
        <taxon>Actinoplanes</taxon>
    </lineage>
</organism>
<evidence type="ECO:0000313" key="3">
    <source>
        <dbReference type="Proteomes" id="UP000239415"/>
    </source>
</evidence>
<gene>
    <name evidence="2" type="ORF">CLV67_10464</name>
</gene>
<dbReference type="Proteomes" id="UP000239415">
    <property type="component" value="Unassembled WGS sequence"/>
</dbReference>
<accession>A0A2T0KH20</accession>
<dbReference type="EMBL" id="PVMZ01000004">
    <property type="protein sequence ID" value="PRX22537.1"/>
    <property type="molecule type" value="Genomic_DNA"/>
</dbReference>
<proteinExistence type="predicted"/>
<reference evidence="2 3" key="1">
    <citation type="submission" date="2018-03" db="EMBL/GenBank/DDBJ databases">
        <title>Genomic Encyclopedia of Archaeal and Bacterial Type Strains, Phase II (KMG-II): from individual species to whole genera.</title>
        <authorList>
            <person name="Goeker M."/>
        </authorList>
    </citation>
    <scope>NUCLEOTIDE SEQUENCE [LARGE SCALE GENOMIC DNA]</scope>
    <source>
        <strain evidence="2 3">DSM 43146</strain>
    </source>
</reference>
<protein>
    <submittedName>
        <fullName evidence="2">Uncharacterized protein</fullName>
    </submittedName>
</protein>
<keyword evidence="3" id="KW-1185">Reference proteome</keyword>
<dbReference type="RefSeq" id="WP_106317283.1">
    <property type="nucleotide sequence ID" value="NZ_BOMO01000019.1"/>
</dbReference>
<feature type="compositionally biased region" description="Low complexity" evidence="1">
    <location>
        <begin position="218"/>
        <end position="230"/>
    </location>
</feature>